<dbReference type="PATRIC" id="fig|44252.3.peg.539"/>
<keyword evidence="1" id="KW-1133">Transmembrane helix</keyword>
<dbReference type="OrthoDB" id="2659204at2"/>
<dbReference type="Proteomes" id="UP000029278">
    <property type="component" value="Unassembled WGS sequence"/>
</dbReference>
<protein>
    <submittedName>
        <fullName evidence="2">Putative membrane protein</fullName>
    </submittedName>
</protein>
<evidence type="ECO:0000313" key="2">
    <source>
        <dbReference type="EMBL" id="KFN11477.1"/>
    </source>
</evidence>
<dbReference type="RefSeq" id="WP_036626639.1">
    <property type="nucleotide sequence ID" value="NZ_BGML01000007.1"/>
</dbReference>
<feature type="transmembrane region" description="Helical" evidence="1">
    <location>
        <begin position="45"/>
        <end position="66"/>
    </location>
</feature>
<dbReference type="Proteomes" id="UP000442469">
    <property type="component" value="Unassembled WGS sequence"/>
</dbReference>
<dbReference type="EMBL" id="WNZZ01000018">
    <property type="protein sequence ID" value="MUG24801.1"/>
    <property type="molecule type" value="Genomic_DNA"/>
</dbReference>
<name>A0A090ZLH4_PAEMA</name>
<evidence type="ECO:0000313" key="3">
    <source>
        <dbReference type="EMBL" id="MUG24801.1"/>
    </source>
</evidence>
<comment type="caution">
    <text evidence="2">The sequence shown here is derived from an EMBL/GenBank/DDBJ whole genome shotgun (WGS) entry which is preliminary data.</text>
</comment>
<organism evidence="2 4">
    <name type="scientific">Paenibacillus macerans</name>
    <name type="common">Bacillus macerans</name>
    <dbReference type="NCBI Taxonomy" id="44252"/>
    <lineage>
        <taxon>Bacteria</taxon>
        <taxon>Bacillati</taxon>
        <taxon>Bacillota</taxon>
        <taxon>Bacilli</taxon>
        <taxon>Bacillales</taxon>
        <taxon>Paenibacillaceae</taxon>
        <taxon>Paenibacillus</taxon>
    </lineage>
</organism>
<dbReference type="EMBL" id="JMQA01000008">
    <property type="protein sequence ID" value="KFN11477.1"/>
    <property type="molecule type" value="Genomic_DNA"/>
</dbReference>
<keyword evidence="1" id="KW-0472">Membrane</keyword>
<keyword evidence="4" id="KW-1185">Reference proteome</keyword>
<reference evidence="3 5" key="2">
    <citation type="submission" date="2019-11" db="EMBL/GenBank/DDBJ databases">
        <title>Draft genome sequences of five Paenibacillus species of dairy origin.</title>
        <authorList>
            <person name="Olajide A.M."/>
            <person name="Chen S."/>
            <person name="Lapointe G."/>
        </authorList>
    </citation>
    <scope>NUCLEOTIDE SEQUENCE [LARGE SCALE GENOMIC DNA]</scope>
    <source>
        <strain evidence="3 5">3CT49</strain>
    </source>
</reference>
<evidence type="ECO:0000256" key="1">
    <source>
        <dbReference type="SAM" id="Phobius"/>
    </source>
</evidence>
<accession>A0A090ZLH4</accession>
<dbReference type="GeneID" id="77009919"/>
<reference evidence="2 4" key="1">
    <citation type="submission" date="2014-04" db="EMBL/GenBank/DDBJ databases">
        <authorList>
            <person name="Bishop-Lilly K.A."/>
            <person name="Broomall S.M."/>
            <person name="Chain P.S."/>
            <person name="Chertkov O."/>
            <person name="Coyne S.R."/>
            <person name="Daligault H.E."/>
            <person name="Davenport K.W."/>
            <person name="Erkkila T."/>
            <person name="Frey K.G."/>
            <person name="Gibbons H.S."/>
            <person name="Gu W."/>
            <person name="Jaissle J."/>
            <person name="Johnson S.L."/>
            <person name="Koroleva G.I."/>
            <person name="Ladner J.T."/>
            <person name="Lo C.-C."/>
            <person name="Minogue T.D."/>
            <person name="Munk C."/>
            <person name="Palacios G.F."/>
            <person name="Redden C.L."/>
            <person name="Rosenzweig C.N."/>
            <person name="Scholz M.B."/>
            <person name="Teshima H."/>
            <person name="Xu Y."/>
        </authorList>
    </citation>
    <scope>NUCLEOTIDE SEQUENCE [LARGE SCALE GENOMIC DNA]</scope>
    <source>
        <strain evidence="2 4">8244</strain>
    </source>
</reference>
<dbReference type="AlphaFoldDB" id="A0A090ZLH4"/>
<keyword evidence="1" id="KW-0812">Transmembrane</keyword>
<evidence type="ECO:0000313" key="4">
    <source>
        <dbReference type="Proteomes" id="UP000029278"/>
    </source>
</evidence>
<gene>
    <name evidence="2" type="ORF">DJ90_3731</name>
    <name evidence="3" type="ORF">GNQ08_20750</name>
</gene>
<dbReference type="HOGENOM" id="CLU_2651032_0_0_9"/>
<sequence length="76" mass="8275">MTKLFLGCTSLLAGVIVICTGFIVSALEDLRPGSGNFSYSLFDLNLWWVIIPLVLLAAGGGLVYSYQKDVNYEQAQ</sequence>
<evidence type="ECO:0000313" key="5">
    <source>
        <dbReference type="Proteomes" id="UP000442469"/>
    </source>
</evidence>
<proteinExistence type="predicted"/>